<evidence type="ECO:0000313" key="3">
    <source>
        <dbReference type="EMBL" id="BCE63892.1"/>
    </source>
</evidence>
<dbReference type="Pfam" id="PF01978">
    <property type="entry name" value="TrmB"/>
    <property type="match status" value="1"/>
</dbReference>
<gene>
    <name evidence="2" type="ORF">XF5B_26710</name>
    <name evidence="3" type="ORF">XF6B_26910</name>
</gene>
<dbReference type="RefSeq" id="WP_182869738.1">
    <property type="nucleotide sequence ID" value="NZ_AP022638.1"/>
</dbReference>
<reference evidence="3" key="2">
    <citation type="submission" date="2020-05" db="EMBL/GenBank/DDBJ databases">
        <title>Complete genome sequence of Bradyrhizobium diazoefficiens XF6 isolated from soybean nodule.</title>
        <authorList>
            <person name="Noda R."/>
            <person name="Kakizaki K."/>
            <person name="Minamisawa K."/>
        </authorList>
    </citation>
    <scope>NUCLEOTIDE SEQUENCE</scope>
    <source>
        <strain evidence="3">XF6</strain>
    </source>
</reference>
<sequence>MPKTFPIMIEVEEIALGPVLRKLNDMPGIAKLHLDLGHGGQGAGKKQLEQHAAKRASNGDGQQAAIKLLMSGPKHIREISEAVGGAKTRAYGVMTQLRKQGLAEAAPGKAMHQLTKKAMAQLGGARPPALPAPAVNHGPGGRASPGAGNIVLRRVLNDGPLTPAEVRTRAAEHGMSAKSVSGVLDRAKKGGLIKKNGAGYGLTAKGQKIQLGARANG</sequence>
<evidence type="ECO:0000313" key="2">
    <source>
        <dbReference type="EMBL" id="BCE55159.1"/>
    </source>
</evidence>
<protein>
    <recommendedName>
        <fullName evidence="1">Transcription regulator TrmB N-terminal domain-containing protein</fullName>
    </recommendedName>
</protein>
<dbReference type="InterPro" id="IPR036388">
    <property type="entry name" value="WH-like_DNA-bd_sf"/>
</dbReference>
<reference evidence="2" key="1">
    <citation type="submission" date="2020-05" db="EMBL/GenBank/DDBJ databases">
        <title>Complete genome sequence of Bradyrhizobium diazoefficiens XF5 isolated from soybean nodule.</title>
        <authorList>
            <person name="Noda R."/>
            <person name="Kakizaki K."/>
            <person name="Minamisawa K."/>
        </authorList>
    </citation>
    <scope>NUCLEOTIDE SEQUENCE</scope>
    <source>
        <strain evidence="2">XF5</strain>
    </source>
</reference>
<name>A0A810AF31_9BRAD</name>
<dbReference type="InterPro" id="IPR002831">
    <property type="entry name" value="Tscrpt_reg_TrmB_N"/>
</dbReference>
<dbReference type="Gene3D" id="1.10.10.10">
    <property type="entry name" value="Winged helix-like DNA-binding domain superfamily/Winged helix DNA-binding domain"/>
    <property type="match status" value="1"/>
</dbReference>
<dbReference type="AlphaFoldDB" id="A0A810AF31"/>
<accession>A0A810AF31</accession>
<proteinExistence type="predicted"/>
<dbReference type="EMBL" id="AP023096">
    <property type="protein sequence ID" value="BCE63892.1"/>
    <property type="molecule type" value="Genomic_DNA"/>
</dbReference>
<feature type="domain" description="Transcription regulator TrmB N-terminal" evidence="1">
    <location>
        <begin position="66"/>
        <end position="109"/>
    </location>
</feature>
<organism evidence="3">
    <name type="scientific">Bradyrhizobium diazoefficiens</name>
    <dbReference type="NCBI Taxonomy" id="1355477"/>
    <lineage>
        <taxon>Bacteria</taxon>
        <taxon>Pseudomonadati</taxon>
        <taxon>Pseudomonadota</taxon>
        <taxon>Alphaproteobacteria</taxon>
        <taxon>Hyphomicrobiales</taxon>
        <taxon>Nitrobacteraceae</taxon>
        <taxon>Bradyrhizobium</taxon>
    </lineage>
</organism>
<dbReference type="EMBL" id="AP023095">
    <property type="protein sequence ID" value="BCE55159.1"/>
    <property type="molecule type" value="Genomic_DNA"/>
</dbReference>
<evidence type="ECO:0000259" key="1">
    <source>
        <dbReference type="Pfam" id="PF01978"/>
    </source>
</evidence>